<evidence type="ECO:0000259" key="3">
    <source>
        <dbReference type="PROSITE" id="PS51762"/>
    </source>
</evidence>
<organism evidence="4 5">
    <name type="scientific">Novipirellula herctigrandis</name>
    <dbReference type="NCBI Taxonomy" id="2527986"/>
    <lineage>
        <taxon>Bacteria</taxon>
        <taxon>Pseudomonadati</taxon>
        <taxon>Planctomycetota</taxon>
        <taxon>Planctomycetia</taxon>
        <taxon>Pirellulales</taxon>
        <taxon>Pirellulaceae</taxon>
        <taxon>Novipirellula</taxon>
    </lineage>
</organism>
<feature type="chain" id="PRO_5022902476" evidence="2">
    <location>
        <begin position="23"/>
        <end position="302"/>
    </location>
</feature>
<dbReference type="InterPro" id="IPR048238">
    <property type="entry name" value="K-carrageenase"/>
</dbReference>
<dbReference type="AlphaFoldDB" id="A0A5C5ZC79"/>
<dbReference type="InterPro" id="IPR013320">
    <property type="entry name" value="ConA-like_dom_sf"/>
</dbReference>
<keyword evidence="4" id="KW-0326">Glycosidase</keyword>
<dbReference type="GO" id="GO:0005975">
    <property type="term" value="P:carbohydrate metabolic process"/>
    <property type="evidence" value="ECO:0007669"/>
    <property type="project" value="InterPro"/>
</dbReference>
<reference evidence="4 5" key="1">
    <citation type="submission" date="2019-02" db="EMBL/GenBank/DDBJ databases">
        <title>Deep-cultivation of Planctomycetes and their phenomic and genomic characterization uncovers novel biology.</title>
        <authorList>
            <person name="Wiegand S."/>
            <person name="Jogler M."/>
            <person name="Boedeker C."/>
            <person name="Pinto D."/>
            <person name="Vollmers J."/>
            <person name="Rivas-Marin E."/>
            <person name="Kohn T."/>
            <person name="Peeters S.H."/>
            <person name="Heuer A."/>
            <person name="Rast P."/>
            <person name="Oberbeckmann S."/>
            <person name="Bunk B."/>
            <person name="Jeske O."/>
            <person name="Meyerdierks A."/>
            <person name="Storesund J.E."/>
            <person name="Kallscheuer N."/>
            <person name="Luecker S."/>
            <person name="Lage O.M."/>
            <person name="Pohl T."/>
            <person name="Merkel B.J."/>
            <person name="Hornburger P."/>
            <person name="Mueller R.-W."/>
            <person name="Bruemmer F."/>
            <person name="Labrenz M."/>
            <person name="Spormann A.M."/>
            <person name="Op Den Camp H."/>
            <person name="Overmann J."/>
            <person name="Amann R."/>
            <person name="Jetten M.S.M."/>
            <person name="Mascher T."/>
            <person name="Medema M.H."/>
            <person name="Devos D.P."/>
            <person name="Kaster A.-K."/>
            <person name="Ovreas L."/>
            <person name="Rohde M."/>
            <person name="Galperin M.Y."/>
            <person name="Jogler C."/>
        </authorList>
    </citation>
    <scope>NUCLEOTIDE SEQUENCE [LARGE SCALE GENOMIC DNA]</scope>
    <source>
        <strain evidence="4 5">CA13</strain>
    </source>
</reference>
<proteinExistence type="inferred from homology"/>
<name>A0A5C5ZC79_9BACT</name>
<dbReference type="PANTHER" id="PTHR10963:SF55">
    <property type="entry name" value="GLYCOSIDE HYDROLASE FAMILY 16 PROTEIN"/>
    <property type="match status" value="1"/>
</dbReference>
<dbReference type="PROSITE" id="PS51762">
    <property type="entry name" value="GH16_2"/>
    <property type="match status" value="1"/>
</dbReference>
<accession>A0A5C5ZC79</accession>
<dbReference type="SUPFAM" id="SSF49899">
    <property type="entry name" value="Concanavalin A-like lectins/glucanases"/>
    <property type="match status" value="1"/>
</dbReference>
<dbReference type="GO" id="GO:0033918">
    <property type="term" value="F:kappa-carrageenase activity"/>
    <property type="evidence" value="ECO:0007669"/>
    <property type="project" value="UniProtKB-EC"/>
</dbReference>
<gene>
    <name evidence="4" type="primary">cgkA_2</name>
    <name evidence="4" type="ORF">CA13_58990</name>
</gene>
<evidence type="ECO:0000313" key="5">
    <source>
        <dbReference type="Proteomes" id="UP000315010"/>
    </source>
</evidence>
<comment type="similarity">
    <text evidence="1">Belongs to the glycosyl hydrolase 16 family.</text>
</comment>
<dbReference type="InterPro" id="IPR050546">
    <property type="entry name" value="Glycosyl_Hydrlase_16"/>
</dbReference>
<keyword evidence="5" id="KW-1185">Reference proteome</keyword>
<dbReference type="EC" id="3.2.1.83" evidence="4"/>
<dbReference type="Proteomes" id="UP000315010">
    <property type="component" value="Unassembled WGS sequence"/>
</dbReference>
<keyword evidence="2" id="KW-0732">Signal</keyword>
<dbReference type="EMBL" id="SJPJ01000001">
    <property type="protein sequence ID" value="TWT84421.1"/>
    <property type="molecule type" value="Genomic_DNA"/>
</dbReference>
<evidence type="ECO:0000313" key="4">
    <source>
        <dbReference type="EMBL" id="TWT84421.1"/>
    </source>
</evidence>
<dbReference type="PANTHER" id="PTHR10963">
    <property type="entry name" value="GLYCOSYL HYDROLASE-RELATED"/>
    <property type="match status" value="1"/>
</dbReference>
<feature type="signal peptide" evidence="2">
    <location>
        <begin position="1"/>
        <end position="22"/>
    </location>
</feature>
<dbReference type="Gene3D" id="2.60.120.200">
    <property type="match status" value="1"/>
</dbReference>
<comment type="caution">
    <text evidence="4">The sequence shown here is derived from an EMBL/GenBank/DDBJ whole genome shotgun (WGS) entry which is preliminary data.</text>
</comment>
<protein>
    <submittedName>
        <fullName evidence="4">Kappa-carrageenase</fullName>
        <ecNumber evidence="4">3.2.1.83</ecNumber>
    </submittedName>
</protein>
<dbReference type="InterPro" id="IPR000757">
    <property type="entry name" value="Beta-glucanase-like"/>
</dbReference>
<sequence length="302" mass="34794" precursor="true">MGNVIKQIVWVSCTLATSMALADGKQPVGVPGDWAFVRELSDEFNTTEVDVKKWTKDMSPWGERAWRPENVFQKDGSLIIKAEYDPHTVRGKKYFYTMGILRSNAPTTYGYFEARIKGCSKFPGLCPGFWLYSPNRNVRFKVNGETVCYSEIDIVEMQQGLWTKDLEGNASVSRIDCNLHTRLLKNGKEEWVRPNGYPEICQNHWDAPWDPRDDFHLYAVENSKEWIVWYIDGKEVARKPNLYWHLAMNVTLTVEARPPLIKWAGDDGRLPDADNITAEGFPSEMKVDYVRCWVRNGKDSQP</sequence>
<evidence type="ECO:0000256" key="1">
    <source>
        <dbReference type="ARBA" id="ARBA00006865"/>
    </source>
</evidence>
<dbReference type="RefSeq" id="WP_146402143.1">
    <property type="nucleotide sequence ID" value="NZ_SJPJ01000001.1"/>
</dbReference>
<dbReference type="OrthoDB" id="9809583at2"/>
<evidence type="ECO:0000256" key="2">
    <source>
        <dbReference type="SAM" id="SignalP"/>
    </source>
</evidence>
<keyword evidence="4" id="KW-0378">Hydrolase</keyword>
<dbReference type="NCBIfam" id="NF041449">
    <property type="entry name" value="K_carrageenase"/>
    <property type="match status" value="1"/>
</dbReference>
<feature type="domain" description="GH16" evidence="3">
    <location>
        <begin position="30"/>
        <end position="298"/>
    </location>
</feature>
<dbReference type="Pfam" id="PF00722">
    <property type="entry name" value="Glyco_hydro_16"/>
    <property type="match status" value="1"/>
</dbReference>